<proteinExistence type="predicted"/>
<evidence type="ECO:0000313" key="3">
    <source>
        <dbReference type="EMBL" id="BCE36157.1"/>
    </source>
</evidence>
<evidence type="ECO:0000256" key="1">
    <source>
        <dbReference type="SAM" id="MobiDB-lite"/>
    </source>
</evidence>
<name>A0A809XN96_9BRAD</name>
<reference evidence="2" key="1">
    <citation type="submission" date="2020-05" db="EMBL/GenBank/DDBJ databases">
        <title>Complete genome sequence of Bradyrhizobium diazoefficiens XF2 isolated from soybean nodule.</title>
        <authorList>
            <person name="Noda R."/>
            <person name="Kakizaki K."/>
            <person name="Minamisawa K."/>
        </authorList>
    </citation>
    <scope>NUCLEOTIDE SEQUENCE</scope>
    <source>
        <strain evidence="2">XF2</strain>
    </source>
</reference>
<reference evidence="4" key="3">
    <citation type="submission" date="2020-05" db="EMBL/GenBank/DDBJ databases">
        <title>Complete genome sequence of Bradyrhizobium diazoefficiens XF9 isolated from soybean nodule.</title>
        <authorList>
            <person name="Noda R."/>
            <person name="Kakizaki K."/>
            <person name="Minamisawa K."/>
        </authorList>
    </citation>
    <scope>NUCLEOTIDE SEQUENCE</scope>
    <source>
        <strain evidence="4">XF9</strain>
    </source>
</reference>
<evidence type="ECO:0000313" key="2">
    <source>
        <dbReference type="EMBL" id="BCE27391.1"/>
    </source>
</evidence>
<feature type="region of interest" description="Disordered" evidence="1">
    <location>
        <begin position="215"/>
        <end position="298"/>
    </location>
</feature>
<feature type="compositionally biased region" description="Basic and acidic residues" evidence="1">
    <location>
        <begin position="246"/>
        <end position="260"/>
    </location>
</feature>
<feature type="compositionally biased region" description="Basic and acidic residues" evidence="1">
    <location>
        <begin position="274"/>
        <end position="283"/>
    </location>
</feature>
<dbReference type="EMBL" id="AP023092">
    <property type="protein sequence ID" value="BCE27391.1"/>
    <property type="molecule type" value="Genomic_DNA"/>
</dbReference>
<dbReference type="EMBL" id="AP023093">
    <property type="protein sequence ID" value="BCE36157.1"/>
    <property type="molecule type" value="Genomic_DNA"/>
</dbReference>
<evidence type="ECO:0000313" key="4">
    <source>
        <dbReference type="EMBL" id="BCE79762.1"/>
    </source>
</evidence>
<organism evidence="2">
    <name type="scientific">Bradyrhizobium diazoefficiens</name>
    <dbReference type="NCBI Taxonomy" id="1355477"/>
    <lineage>
        <taxon>Bacteria</taxon>
        <taxon>Pseudomonadati</taxon>
        <taxon>Pseudomonadota</taxon>
        <taxon>Alphaproteobacteria</taxon>
        <taxon>Hyphomicrobiales</taxon>
        <taxon>Nitrobacteraceae</taxon>
        <taxon>Bradyrhizobium</taxon>
    </lineage>
</organism>
<dbReference type="RefSeq" id="WP_110115878.1">
    <property type="nucleotide sequence ID" value="NZ_AP022639.1"/>
</dbReference>
<accession>A0A809XN96</accession>
<protein>
    <submittedName>
        <fullName evidence="2">Uncharacterized protein</fullName>
    </submittedName>
</protein>
<sequence>MKRDKALLQQLVDTIAETGTINSACRMHDVSNGAFFNWCKQSATDGGEQFTVEIGEEPMLFHEAVKMAQRQVSFDILENFRLRLLRGTDEIARFQGRTVYKRDPALDHLSDQDLEDLGITTRYLRDANGEFIPEMIHHEPSVQGVLAFLSSEFPSRWGNKQTIEVNSRSSGVQVVKHQFAPKPSPVQEIAPVAAIEAPVIDVEPEDLADLLGEAPMSAEPITPPPPVEPAAATPSPAEPAKPLSDLQRDLLDRLARRPGTDRAPAVAMPNVGRPEADDLDPRRTGPGSAPPANAIKMI</sequence>
<gene>
    <name evidence="2" type="ORF">XF2B_11600</name>
    <name evidence="3" type="ORF">XF3B_11880</name>
    <name evidence="4" type="ORF">XF9B_11830</name>
</gene>
<feature type="compositionally biased region" description="Low complexity" evidence="1">
    <location>
        <begin position="229"/>
        <end position="242"/>
    </location>
</feature>
<reference evidence="3" key="2">
    <citation type="submission" date="2020-05" db="EMBL/GenBank/DDBJ databases">
        <title>Complete genome sequence of Bradyrhizobium diazoefficiens XF3 isolated from soybean nodule.</title>
        <authorList>
            <person name="Noda R."/>
            <person name="Kakizaki K."/>
            <person name="Minamisawa K."/>
        </authorList>
    </citation>
    <scope>NUCLEOTIDE SEQUENCE</scope>
    <source>
        <strain evidence="3">XF3</strain>
    </source>
</reference>
<dbReference type="EMBL" id="AP023098">
    <property type="protein sequence ID" value="BCE79762.1"/>
    <property type="molecule type" value="Genomic_DNA"/>
</dbReference>
<dbReference type="AlphaFoldDB" id="A0A809XN96"/>